<comment type="caution">
    <text evidence="1">The sequence shown here is derived from an EMBL/GenBank/DDBJ whole genome shotgun (WGS) entry which is preliminary data.</text>
</comment>
<dbReference type="PANTHER" id="PTHR41263">
    <property type="entry name" value="ASPARTYL-PHOSPHATE PHOSPHATASE YISI"/>
    <property type="match status" value="1"/>
</dbReference>
<dbReference type="EMBL" id="JAGYPE010000006">
    <property type="protein sequence ID" value="MBS4185761.1"/>
    <property type="molecule type" value="Genomic_DNA"/>
</dbReference>
<dbReference type="Pfam" id="PF09388">
    <property type="entry name" value="SpoOE-like"/>
    <property type="match status" value="1"/>
</dbReference>
<reference evidence="1" key="1">
    <citation type="submission" date="2021-05" db="EMBL/GenBank/DDBJ databases">
        <title>Novel Bacillus species.</title>
        <authorList>
            <person name="Liu G."/>
        </authorList>
    </citation>
    <scope>NUCLEOTIDE SEQUENCE</scope>
    <source>
        <strain evidence="1 3">FJAT-50051</strain>
    </source>
</reference>
<dbReference type="InterPro" id="IPR036638">
    <property type="entry name" value="HLH_DNA-bd_sf"/>
</dbReference>
<dbReference type="GO" id="GO:0046983">
    <property type="term" value="F:protein dimerization activity"/>
    <property type="evidence" value="ECO:0007669"/>
    <property type="project" value="InterPro"/>
</dbReference>
<dbReference type="Gene3D" id="4.10.280.10">
    <property type="entry name" value="Helix-loop-helix DNA-binding domain"/>
    <property type="match status" value="1"/>
</dbReference>
<keyword evidence="3" id="KW-1185">Reference proteome</keyword>
<dbReference type="AlphaFoldDB" id="A0A942T6C0"/>
<protein>
    <submittedName>
        <fullName evidence="1">Aspartyl-phosphate phosphatase Spo0E family protein</fullName>
    </submittedName>
</protein>
<dbReference type="Proteomes" id="UP000677265">
    <property type="component" value="Unassembled WGS sequence"/>
</dbReference>
<dbReference type="GO" id="GO:0043937">
    <property type="term" value="P:regulation of sporulation"/>
    <property type="evidence" value="ECO:0007669"/>
    <property type="project" value="InterPro"/>
</dbReference>
<sequence>MRQAQLAEAIRNKRAEMIQIGMSKGLDSEETIYCSQELDDLLNEYNRLLSQPKRFNPINDYIDYLLFLHKSTHKIVRLGYDAWGRF</sequence>
<evidence type="ECO:0000313" key="3">
    <source>
        <dbReference type="Proteomes" id="UP000677265"/>
    </source>
</evidence>
<accession>A0A942T6C0</accession>
<dbReference type="InterPro" id="IPR018540">
    <property type="entry name" value="Spo0E-like"/>
</dbReference>
<dbReference type="EMBL" id="JAGYPE020000020">
    <property type="protein sequence ID" value="MCH6266442.1"/>
    <property type="molecule type" value="Genomic_DNA"/>
</dbReference>
<gene>
    <name evidence="2" type="ORF">KHB02_013010</name>
    <name evidence="1" type="ORF">KHB02_30705</name>
</gene>
<dbReference type="RefSeq" id="WP_213145593.1">
    <property type="nucleotide sequence ID" value="NZ_JAGYPE020000020.1"/>
</dbReference>
<dbReference type="InterPro" id="IPR037208">
    <property type="entry name" value="Spo0E-like_sf"/>
</dbReference>
<evidence type="ECO:0000313" key="2">
    <source>
        <dbReference type="EMBL" id="MCH6266442.1"/>
    </source>
</evidence>
<evidence type="ECO:0000313" key="1">
    <source>
        <dbReference type="EMBL" id="MBS4185761.1"/>
    </source>
</evidence>
<dbReference type="SUPFAM" id="SSF140500">
    <property type="entry name" value="BAS1536-like"/>
    <property type="match status" value="1"/>
</dbReference>
<organism evidence="1">
    <name type="scientific">Neobacillus citreus</name>
    <dbReference type="NCBI Taxonomy" id="2833578"/>
    <lineage>
        <taxon>Bacteria</taxon>
        <taxon>Bacillati</taxon>
        <taxon>Bacillota</taxon>
        <taxon>Bacilli</taxon>
        <taxon>Bacillales</taxon>
        <taxon>Bacillaceae</taxon>
        <taxon>Neobacillus</taxon>
    </lineage>
</organism>
<proteinExistence type="predicted"/>
<name>A0A942T6C0_9BACI</name>
<dbReference type="InterPro" id="IPR053028">
    <property type="entry name" value="Spo0E-like_phosphatase"/>
</dbReference>
<dbReference type="PANTHER" id="PTHR41263:SF1">
    <property type="entry name" value="ASPARTYL-PHOSPHATE PHOSPHATASE YISI"/>
    <property type="match status" value="1"/>
</dbReference>